<dbReference type="RefSeq" id="WP_139626268.1">
    <property type="nucleotide sequence ID" value="NZ_VDCI01000002.1"/>
</dbReference>
<comment type="catalytic activity">
    <reaction evidence="1 7">
        <text>Cleavage of hydrophobic, N-terminal signal or leader sequences from secreted and periplasmic proteins.</text>
        <dbReference type="EC" id="3.4.21.89"/>
    </reaction>
</comment>
<evidence type="ECO:0000256" key="3">
    <source>
        <dbReference type="ARBA" id="ARBA00013208"/>
    </source>
</evidence>
<accession>A0A5C4S1X0</accession>
<dbReference type="AlphaFoldDB" id="A0A5C4S1X0"/>
<dbReference type="EMBL" id="VDCI01000002">
    <property type="protein sequence ID" value="TNJ37285.1"/>
    <property type="molecule type" value="Genomic_DNA"/>
</dbReference>
<dbReference type="Pfam" id="PF10502">
    <property type="entry name" value="Peptidase_S26"/>
    <property type="match status" value="1"/>
</dbReference>
<evidence type="ECO:0000256" key="5">
    <source>
        <dbReference type="ARBA" id="ARBA00022801"/>
    </source>
</evidence>
<evidence type="ECO:0000259" key="8">
    <source>
        <dbReference type="Pfam" id="PF10502"/>
    </source>
</evidence>
<dbReference type="PANTHER" id="PTHR43390">
    <property type="entry name" value="SIGNAL PEPTIDASE I"/>
    <property type="match status" value="1"/>
</dbReference>
<comment type="subcellular location">
    <subcellularLocation>
        <location evidence="7">Membrane</location>
        <topology evidence="7">Single-pass type II membrane protein</topology>
    </subcellularLocation>
</comment>
<keyword evidence="5 7" id="KW-0378">Hydrolase</keyword>
<dbReference type="InterPro" id="IPR036286">
    <property type="entry name" value="LexA/Signal_pep-like_sf"/>
</dbReference>
<dbReference type="Proteomes" id="UP000309544">
    <property type="component" value="Unassembled WGS sequence"/>
</dbReference>
<dbReference type="SUPFAM" id="SSF51306">
    <property type="entry name" value="LexA/Signal peptidase"/>
    <property type="match status" value="1"/>
</dbReference>
<evidence type="ECO:0000313" key="9">
    <source>
        <dbReference type="EMBL" id="TNJ37285.1"/>
    </source>
</evidence>
<gene>
    <name evidence="9" type="primary">lepB</name>
    <name evidence="9" type="ORF">FGF68_03435</name>
</gene>
<feature type="transmembrane region" description="Helical" evidence="7">
    <location>
        <begin position="20"/>
        <end position="39"/>
    </location>
</feature>
<dbReference type="Gene3D" id="2.10.109.10">
    <property type="entry name" value="Umud Fragment, subunit A"/>
    <property type="match status" value="2"/>
</dbReference>
<dbReference type="InterPro" id="IPR019533">
    <property type="entry name" value="Peptidase_S26"/>
</dbReference>
<evidence type="ECO:0000256" key="1">
    <source>
        <dbReference type="ARBA" id="ARBA00000677"/>
    </source>
</evidence>
<evidence type="ECO:0000313" key="10">
    <source>
        <dbReference type="Proteomes" id="UP000309544"/>
    </source>
</evidence>
<feature type="active site" evidence="6">
    <location>
        <position position="45"/>
    </location>
</feature>
<organism evidence="9 10">
    <name type="scientific">Prosthecochloris vibrioformis</name>
    <name type="common">Chlorobium vibrioforme</name>
    <dbReference type="NCBI Taxonomy" id="1098"/>
    <lineage>
        <taxon>Bacteria</taxon>
        <taxon>Pseudomonadati</taxon>
        <taxon>Chlorobiota</taxon>
        <taxon>Chlorobiia</taxon>
        <taxon>Chlorobiales</taxon>
        <taxon>Chlorobiaceae</taxon>
        <taxon>Prosthecochloris</taxon>
    </lineage>
</organism>
<keyword evidence="7" id="KW-0472">Membrane</keyword>
<dbReference type="EC" id="3.4.21.89" evidence="3 7"/>
<dbReference type="PRINTS" id="PR00727">
    <property type="entry name" value="LEADERPTASE"/>
</dbReference>
<dbReference type="PROSITE" id="PS00761">
    <property type="entry name" value="SPASE_I_3"/>
    <property type="match status" value="1"/>
</dbReference>
<dbReference type="GO" id="GO:0009003">
    <property type="term" value="F:signal peptidase activity"/>
    <property type="evidence" value="ECO:0007669"/>
    <property type="project" value="UniProtKB-EC"/>
</dbReference>
<dbReference type="CDD" id="cd06530">
    <property type="entry name" value="S26_SPase_I"/>
    <property type="match status" value="1"/>
</dbReference>
<proteinExistence type="inferred from homology"/>
<protein>
    <recommendedName>
        <fullName evidence="4 7">Signal peptidase I</fullName>
        <ecNumber evidence="3 7">3.4.21.89</ecNumber>
    </recommendedName>
</protein>
<dbReference type="GO" id="GO:0006465">
    <property type="term" value="P:signal peptide processing"/>
    <property type="evidence" value="ECO:0007669"/>
    <property type="project" value="InterPro"/>
</dbReference>
<sequence>MKASGTPAGGRKKSKEWFEALMIAALFAAVIRVFIVESYRIPTSSMESTLMAGDFLFVNKFVYGARVPFTDYRLPSFDEVEHGDIIVFKYPEDRSLNYIKRCVALPGDTLEIRNRELFVNGSRVPLPEHAGFLRQMAPPGYAESQIFPRFSGYNKDQYGPLRVPKQGDEVPLDAMHLPLYAAIISYEGHALSVSGDRVFLDGRPAETYRVEGNYYFVMGDNRDNSLDSRYWGFLPEGDLVGQALMVYWSWNPNLSFFAPMEKLSSIRWERIGLIVH</sequence>
<dbReference type="InterPro" id="IPR019758">
    <property type="entry name" value="Pept_S26A_signal_pept_1_CS"/>
</dbReference>
<name>A0A5C4S1X0_PROVB</name>
<dbReference type="PANTHER" id="PTHR43390:SF1">
    <property type="entry name" value="CHLOROPLAST PROCESSING PEPTIDASE"/>
    <property type="match status" value="1"/>
</dbReference>
<evidence type="ECO:0000256" key="7">
    <source>
        <dbReference type="RuleBase" id="RU362042"/>
    </source>
</evidence>
<evidence type="ECO:0000256" key="4">
    <source>
        <dbReference type="ARBA" id="ARBA00019232"/>
    </source>
</evidence>
<dbReference type="InterPro" id="IPR000223">
    <property type="entry name" value="Pept_S26A_signal_pept_1"/>
</dbReference>
<evidence type="ECO:0000256" key="6">
    <source>
        <dbReference type="PIRSR" id="PIRSR600223-1"/>
    </source>
</evidence>
<dbReference type="GO" id="GO:0004252">
    <property type="term" value="F:serine-type endopeptidase activity"/>
    <property type="evidence" value="ECO:0007669"/>
    <property type="project" value="InterPro"/>
</dbReference>
<keyword evidence="10" id="KW-1185">Reference proteome</keyword>
<evidence type="ECO:0000256" key="2">
    <source>
        <dbReference type="ARBA" id="ARBA00009370"/>
    </source>
</evidence>
<comment type="similarity">
    <text evidence="2 7">Belongs to the peptidase S26 family.</text>
</comment>
<dbReference type="NCBIfam" id="TIGR02227">
    <property type="entry name" value="sigpep_I_bact"/>
    <property type="match status" value="1"/>
</dbReference>
<comment type="caution">
    <text evidence="9">The sequence shown here is derived from an EMBL/GenBank/DDBJ whole genome shotgun (WGS) entry which is preliminary data.</text>
</comment>
<reference evidence="9 10" key="1">
    <citation type="submission" date="2019-05" db="EMBL/GenBank/DDBJ databases">
        <title>Draft Whole-Genome sequence of the green sulfur bacterium Prosthecochloris vibrioformis DSM 260.</title>
        <authorList>
            <person name="Meyer T.E."/>
            <person name="Kyndt J.A."/>
        </authorList>
    </citation>
    <scope>NUCLEOTIDE SEQUENCE [LARGE SCALE GENOMIC DNA]</scope>
    <source>
        <strain evidence="9 10">DSM 260</strain>
    </source>
</reference>
<keyword evidence="7" id="KW-0645">Protease</keyword>
<dbReference type="GO" id="GO:0016020">
    <property type="term" value="C:membrane"/>
    <property type="evidence" value="ECO:0007669"/>
    <property type="project" value="UniProtKB-SubCell"/>
</dbReference>
<feature type="active site" evidence="6">
    <location>
        <position position="100"/>
    </location>
</feature>
<feature type="domain" description="Peptidase S26" evidence="8">
    <location>
        <begin position="15"/>
        <end position="248"/>
    </location>
</feature>
<keyword evidence="7" id="KW-1133">Transmembrane helix</keyword>
<keyword evidence="7" id="KW-0812">Transmembrane</keyword>